<dbReference type="SUPFAM" id="SSF48371">
    <property type="entry name" value="ARM repeat"/>
    <property type="match status" value="1"/>
</dbReference>
<reference evidence="13" key="1">
    <citation type="submission" date="2020-06" db="EMBL/GenBank/DDBJ databases">
        <title>Draft genome of Bugula neritina, a colonial animal packing powerful symbionts and potential medicines.</title>
        <authorList>
            <person name="Rayko M."/>
        </authorList>
    </citation>
    <scope>NUCLEOTIDE SEQUENCE [LARGE SCALE GENOMIC DNA]</scope>
    <source>
        <strain evidence="13">Kwan_BN1</strain>
    </source>
</reference>
<dbReference type="InterPro" id="IPR058584">
    <property type="entry name" value="IMB1_TNPO1-like_TPR"/>
</dbReference>
<evidence type="ECO:0000256" key="3">
    <source>
        <dbReference type="ARBA" id="ARBA00022448"/>
    </source>
</evidence>
<dbReference type="GO" id="GO:0006606">
    <property type="term" value="P:protein import into nucleus"/>
    <property type="evidence" value="ECO:0007669"/>
    <property type="project" value="InterPro"/>
</dbReference>
<dbReference type="GO" id="GO:0031981">
    <property type="term" value="C:nuclear lumen"/>
    <property type="evidence" value="ECO:0007669"/>
    <property type="project" value="UniProtKB-ARBA"/>
</dbReference>
<evidence type="ECO:0000256" key="5">
    <source>
        <dbReference type="ARBA" id="ARBA00022737"/>
    </source>
</evidence>
<organism evidence="13 14">
    <name type="scientific">Bugula neritina</name>
    <name type="common">Brown bryozoan</name>
    <name type="synonym">Sertularia neritina</name>
    <dbReference type="NCBI Taxonomy" id="10212"/>
    <lineage>
        <taxon>Eukaryota</taxon>
        <taxon>Metazoa</taxon>
        <taxon>Spiralia</taxon>
        <taxon>Lophotrochozoa</taxon>
        <taxon>Bryozoa</taxon>
        <taxon>Gymnolaemata</taxon>
        <taxon>Cheilostomatida</taxon>
        <taxon>Flustrina</taxon>
        <taxon>Buguloidea</taxon>
        <taxon>Bugulidae</taxon>
        <taxon>Bugula</taxon>
    </lineage>
</organism>
<protein>
    <recommendedName>
        <fullName evidence="9">Transportin-1</fullName>
    </recommendedName>
    <alternativeName>
        <fullName evidence="10">Importin beta-2</fullName>
    </alternativeName>
    <alternativeName>
        <fullName evidence="11">Karyopherin beta-2</fullName>
    </alternativeName>
</protein>
<keyword evidence="4" id="KW-0963">Cytoplasm</keyword>
<dbReference type="Pfam" id="PF13513">
    <property type="entry name" value="HEAT_EZ"/>
    <property type="match status" value="1"/>
</dbReference>
<comment type="caution">
    <text evidence="13">The sequence shown here is derived from an EMBL/GenBank/DDBJ whole genome shotgun (WGS) entry which is preliminary data.</text>
</comment>
<evidence type="ECO:0000256" key="6">
    <source>
        <dbReference type="ARBA" id="ARBA00022927"/>
    </source>
</evidence>
<evidence type="ECO:0000256" key="7">
    <source>
        <dbReference type="ARBA" id="ARBA00023242"/>
    </source>
</evidence>
<dbReference type="Pfam" id="PF25574">
    <property type="entry name" value="TPR_IMB1"/>
    <property type="match status" value="1"/>
</dbReference>
<evidence type="ECO:0000256" key="11">
    <source>
        <dbReference type="ARBA" id="ARBA00080641"/>
    </source>
</evidence>
<name>A0A7J7IT79_BUGNE</name>
<accession>A0A7J7IT79</accession>
<keyword evidence="5" id="KW-0677">Repeat</keyword>
<dbReference type="InterPro" id="IPR011989">
    <property type="entry name" value="ARM-like"/>
</dbReference>
<dbReference type="AlphaFoldDB" id="A0A7J7IT79"/>
<comment type="similarity">
    <text evidence="8">Belongs to the importin beta family. Importin beta-2 subfamily.</text>
</comment>
<dbReference type="Gene3D" id="1.25.10.10">
    <property type="entry name" value="Leucine-rich Repeat Variant"/>
    <property type="match status" value="1"/>
</dbReference>
<keyword evidence="3" id="KW-0813">Transport</keyword>
<evidence type="ECO:0000313" key="14">
    <source>
        <dbReference type="Proteomes" id="UP000593567"/>
    </source>
</evidence>
<dbReference type="Proteomes" id="UP000593567">
    <property type="component" value="Unassembled WGS sequence"/>
</dbReference>
<keyword evidence="6" id="KW-0653">Protein transport</keyword>
<evidence type="ECO:0000256" key="10">
    <source>
        <dbReference type="ARBA" id="ARBA00076938"/>
    </source>
</evidence>
<dbReference type="PANTHER" id="PTHR10527">
    <property type="entry name" value="IMPORTIN BETA"/>
    <property type="match status" value="1"/>
</dbReference>
<dbReference type="FunFam" id="1.25.10.10:FF:000028">
    <property type="entry name" value="Transportin-1 isoform 1"/>
    <property type="match status" value="1"/>
</dbReference>
<comment type="subcellular location">
    <subcellularLocation>
        <location evidence="2">Cytoplasm</location>
    </subcellularLocation>
    <subcellularLocation>
        <location evidence="1">Nucleus</location>
    </subcellularLocation>
</comment>
<dbReference type="EMBL" id="VXIV02003429">
    <property type="protein sequence ID" value="KAF6017119.1"/>
    <property type="molecule type" value="Genomic_DNA"/>
</dbReference>
<evidence type="ECO:0000256" key="4">
    <source>
        <dbReference type="ARBA" id="ARBA00022490"/>
    </source>
</evidence>
<keyword evidence="7" id="KW-0539">Nucleus</keyword>
<dbReference type="InterPro" id="IPR016024">
    <property type="entry name" value="ARM-type_fold"/>
</dbReference>
<feature type="domain" description="Importin subunit beta-1/Transportin-1-like TPR repeats" evidence="12">
    <location>
        <begin position="284"/>
        <end position="401"/>
    </location>
</feature>
<evidence type="ECO:0000256" key="8">
    <source>
        <dbReference type="ARBA" id="ARBA00038423"/>
    </source>
</evidence>
<dbReference type="InterPro" id="IPR040122">
    <property type="entry name" value="Importin_beta"/>
</dbReference>
<evidence type="ECO:0000256" key="1">
    <source>
        <dbReference type="ARBA" id="ARBA00004123"/>
    </source>
</evidence>
<dbReference type="GO" id="GO:0005737">
    <property type="term" value="C:cytoplasm"/>
    <property type="evidence" value="ECO:0007669"/>
    <property type="project" value="UniProtKB-SubCell"/>
</dbReference>
<evidence type="ECO:0000313" key="13">
    <source>
        <dbReference type="EMBL" id="KAF6017119.1"/>
    </source>
</evidence>
<gene>
    <name evidence="13" type="ORF">EB796_024570</name>
</gene>
<dbReference type="OrthoDB" id="951172at2759"/>
<proteinExistence type="inferred from homology"/>
<sequence>MSNWNLRKCSAAGLDVLANVFRDDLLPILLPILKETLFHEVWEVKESGILVLGAIAEGCMSGMIPHLPDLVPYLIGRLADKKALVRSITCWTLSRYAHWVVGQEHDKYLKPLMTELLKRILDGNKRVQEAACSAFATLEEEACTDLVPYLHYILETLVFAFGKYQHKNLLILYDAIGTLADSVGHHLNKPEYIELLMPPLIQKWNALKDEDKDLFPLLECLSSIATALQSGFLPYAEPVFRRCISLVERTLEQNFASLTQPEQYDMPDKDFMIVALDLLSGLAEGLEESIEPFVANSSVMRLLYQCMQDPMPEVRQSSFALLGDLTKACFEHVRSCINEIMPILASNLNPEYISVCNNATWAIGEISIKMGDDMRPYVTLILTHLIDIINRQNTPKTLLENTAITIGRLGLVSAEEVAPKLQLFIRQWCTSLRNIRDNEEKDSAFRGVCNMISLNPQGVVQDFIFFCDAVASWVNPKADLKEMFYKILHGFKNQVGDDNWKQFSQQFPEPLRERLSGGYGV</sequence>
<evidence type="ECO:0000259" key="12">
    <source>
        <dbReference type="Pfam" id="PF25574"/>
    </source>
</evidence>
<evidence type="ECO:0000256" key="9">
    <source>
        <dbReference type="ARBA" id="ARBA00067327"/>
    </source>
</evidence>
<evidence type="ECO:0000256" key="2">
    <source>
        <dbReference type="ARBA" id="ARBA00004496"/>
    </source>
</evidence>
<keyword evidence="14" id="KW-1185">Reference proteome</keyword>